<feature type="non-terminal residue" evidence="1">
    <location>
        <position position="1"/>
    </location>
</feature>
<name>A0A1X0RK95_RHIZD</name>
<dbReference type="AlphaFoldDB" id="A0A1X0RK95"/>
<dbReference type="VEuPathDB" id="FungiDB:BCV72DRAFT_312360"/>
<feature type="non-terminal residue" evidence="1">
    <location>
        <position position="95"/>
    </location>
</feature>
<sequence>IQDRDSKLLSLCRAKISIDPVLWLPMTYQERSHCIRWRLGWLPVGKPQPCPNQVFSILTHSHATERLHMHHRLCLTLSIMNPLSFLLNRLPTSQF</sequence>
<accession>A0A1X0RK95</accession>
<proteinExistence type="predicted"/>
<gene>
    <name evidence="1" type="ORF">BCV71DRAFT_147774</name>
</gene>
<evidence type="ECO:0000313" key="2">
    <source>
        <dbReference type="Proteomes" id="UP000242381"/>
    </source>
</evidence>
<dbReference type="Proteomes" id="UP000242381">
    <property type="component" value="Unassembled WGS sequence"/>
</dbReference>
<dbReference type="EMBL" id="KV921660">
    <property type="protein sequence ID" value="ORE12467.1"/>
    <property type="molecule type" value="Genomic_DNA"/>
</dbReference>
<reference evidence="1 2" key="1">
    <citation type="journal article" date="2016" name="Proc. Natl. Acad. Sci. U.S.A.">
        <title>Lipid metabolic changes in an early divergent fungus govern the establishment of a mutualistic symbiosis with endobacteria.</title>
        <authorList>
            <person name="Lastovetsky O.A."/>
            <person name="Gaspar M.L."/>
            <person name="Mondo S.J."/>
            <person name="LaButti K.M."/>
            <person name="Sandor L."/>
            <person name="Grigoriev I.V."/>
            <person name="Henry S.A."/>
            <person name="Pawlowska T.E."/>
        </authorList>
    </citation>
    <scope>NUCLEOTIDE SEQUENCE [LARGE SCALE GENOMIC DNA]</scope>
    <source>
        <strain evidence="1 2">ATCC 11559</strain>
    </source>
</reference>
<dbReference type="OMA" id="YQERSHC"/>
<evidence type="ECO:0000313" key="1">
    <source>
        <dbReference type="EMBL" id="ORE12467.1"/>
    </source>
</evidence>
<protein>
    <submittedName>
        <fullName evidence="1">Uncharacterized protein</fullName>
    </submittedName>
</protein>
<organism evidence="1 2">
    <name type="scientific">Rhizopus microsporus</name>
    <dbReference type="NCBI Taxonomy" id="58291"/>
    <lineage>
        <taxon>Eukaryota</taxon>
        <taxon>Fungi</taxon>
        <taxon>Fungi incertae sedis</taxon>
        <taxon>Mucoromycota</taxon>
        <taxon>Mucoromycotina</taxon>
        <taxon>Mucoromycetes</taxon>
        <taxon>Mucorales</taxon>
        <taxon>Mucorineae</taxon>
        <taxon>Rhizopodaceae</taxon>
        <taxon>Rhizopus</taxon>
    </lineage>
</organism>